<reference evidence="1" key="1">
    <citation type="submission" date="2018-05" db="EMBL/GenBank/DDBJ databases">
        <authorList>
            <person name="Lanie J.A."/>
            <person name="Ng W.-L."/>
            <person name="Kazmierczak K.M."/>
            <person name="Andrzejewski T.M."/>
            <person name="Davidsen T.M."/>
            <person name="Wayne K.J."/>
            <person name="Tettelin H."/>
            <person name="Glass J.I."/>
            <person name="Rusch D."/>
            <person name="Podicherti R."/>
            <person name="Tsui H.-C.T."/>
            <person name="Winkler M.E."/>
        </authorList>
    </citation>
    <scope>NUCLEOTIDE SEQUENCE</scope>
</reference>
<gene>
    <name evidence="1" type="ORF">METZ01_LOCUS20189</name>
</gene>
<dbReference type="AlphaFoldDB" id="A0A381PJY4"/>
<organism evidence="1">
    <name type="scientific">marine metagenome</name>
    <dbReference type="NCBI Taxonomy" id="408172"/>
    <lineage>
        <taxon>unclassified sequences</taxon>
        <taxon>metagenomes</taxon>
        <taxon>ecological metagenomes</taxon>
    </lineage>
</organism>
<name>A0A381PJY4_9ZZZZ</name>
<sequence length="132" mass="14764">MLRDRTVAFICLFLTALVWSTPITLFNTEFEGVDNDRMEWSCPRPILSPSPDVVDLDALRVELLDTAQGTVKSEHPQCRLLNPTQLVLGLLSLAGAIWKGRIWWLSTADARAEKKFARLHAKTSGKAKGMLD</sequence>
<proteinExistence type="predicted"/>
<dbReference type="EMBL" id="UINC01001008">
    <property type="protein sequence ID" value="SUZ67335.1"/>
    <property type="molecule type" value="Genomic_DNA"/>
</dbReference>
<evidence type="ECO:0000313" key="1">
    <source>
        <dbReference type="EMBL" id="SUZ67335.1"/>
    </source>
</evidence>
<accession>A0A381PJY4</accession>
<protein>
    <submittedName>
        <fullName evidence="1">Uncharacterized protein</fullName>
    </submittedName>
</protein>